<dbReference type="EMBL" id="AHTH01000043">
    <property type="protein sequence ID" value="EHR40247.1"/>
    <property type="molecule type" value="Genomic_DNA"/>
</dbReference>
<accession>H3ZGR9</accession>
<keyword evidence="1" id="KW-0732">Signal</keyword>
<feature type="signal peptide" evidence="1">
    <location>
        <begin position="1"/>
        <end position="21"/>
    </location>
</feature>
<dbReference type="PATRIC" id="fig|1129374.4.peg.2549"/>
<reference evidence="2 3" key="1">
    <citation type="journal article" date="2012" name="J. Bacteriol.">
        <title>Genome Sequence of Extracellular-Protease-Producing Alishewanella jeotgali Isolated from Traditional Korean Fermented Seafood.</title>
        <authorList>
            <person name="Jung J."/>
            <person name="Chun J."/>
            <person name="Park W."/>
        </authorList>
    </citation>
    <scope>NUCLEOTIDE SEQUENCE [LARGE SCALE GENOMIC DNA]</scope>
    <source>
        <strain evidence="2 3">KCTC 22429</strain>
    </source>
</reference>
<keyword evidence="2" id="KW-0966">Cell projection</keyword>
<dbReference type="eggNOG" id="COG0790">
    <property type="taxonomic scope" value="Bacteria"/>
</dbReference>
<dbReference type="PANTHER" id="PTHR11102:SF160">
    <property type="entry name" value="ERAD-ASSOCIATED E3 UBIQUITIN-PROTEIN LIGASE COMPONENT HRD3"/>
    <property type="match status" value="1"/>
</dbReference>
<comment type="caution">
    <text evidence="2">The sequence shown here is derived from an EMBL/GenBank/DDBJ whole genome shotgun (WGS) entry which is preliminary data.</text>
</comment>
<dbReference type="InterPro" id="IPR011990">
    <property type="entry name" value="TPR-like_helical_dom_sf"/>
</dbReference>
<evidence type="ECO:0000313" key="2">
    <source>
        <dbReference type="EMBL" id="EHR40247.1"/>
    </source>
</evidence>
<keyword evidence="3" id="KW-1185">Reference proteome</keyword>
<keyword evidence="2" id="KW-0282">Flagellum</keyword>
<evidence type="ECO:0000313" key="3">
    <source>
        <dbReference type="Proteomes" id="UP000012046"/>
    </source>
</evidence>
<dbReference type="PANTHER" id="PTHR11102">
    <property type="entry name" value="SEL-1-LIKE PROTEIN"/>
    <property type="match status" value="1"/>
</dbReference>
<sequence>MHTKRLLISGILFLLIAPALAQELRPVELYTQDELIKLIRENSHLQRVKADDCQLVQDIEARAEIMKLPSYQFLFGDMLAYGVCVPRDVERGWDFMLQAASQGLPEGLEQIGRYYHLGRLVQKDMAKAIVYLREAAALGNLKARIRLAEILVAGQGSPADFEQTYRWLHHSITADQATHAKINRLKKQLADKMPARVVANAERPVK</sequence>
<dbReference type="SUPFAM" id="SSF81901">
    <property type="entry name" value="HCP-like"/>
    <property type="match status" value="1"/>
</dbReference>
<gene>
    <name evidence="2" type="ORF">AJE_12843</name>
</gene>
<dbReference type="Gene3D" id="1.25.40.10">
    <property type="entry name" value="Tetratricopeptide repeat domain"/>
    <property type="match status" value="1"/>
</dbReference>
<dbReference type="Pfam" id="PF08238">
    <property type="entry name" value="Sel1"/>
    <property type="match status" value="3"/>
</dbReference>
<dbReference type="SMART" id="SM00671">
    <property type="entry name" value="SEL1"/>
    <property type="match status" value="3"/>
</dbReference>
<organism evidence="2 3">
    <name type="scientific">Alishewanella jeotgali KCTC 22429</name>
    <dbReference type="NCBI Taxonomy" id="1129374"/>
    <lineage>
        <taxon>Bacteria</taxon>
        <taxon>Pseudomonadati</taxon>
        <taxon>Pseudomonadota</taxon>
        <taxon>Gammaproteobacteria</taxon>
        <taxon>Alteromonadales</taxon>
        <taxon>Alteromonadaceae</taxon>
        <taxon>Alishewanella</taxon>
    </lineage>
</organism>
<dbReference type="RefSeq" id="WP_008951225.1">
    <property type="nucleotide sequence ID" value="NZ_AHTH01000043.1"/>
</dbReference>
<feature type="chain" id="PRO_5003591360" evidence="1">
    <location>
        <begin position="22"/>
        <end position="206"/>
    </location>
</feature>
<dbReference type="STRING" id="1129374.AJE_12843"/>
<dbReference type="AlphaFoldDB" id="H3ZGR9"/>
<dbReference type="Proteomes" id="UP000012046">
    <property type="component" value="Unassembled WGS sequence"/>
</dbReference>
<proteinExistence type="predicted"/>
<dbReference type="InterPro" id="IPR050767">
    <property type="entry name" value="Sel1_AlgK"/>
</dbReference>
<evidence type="ECO:0000256" key="1">
    <source>
        <dbReference type="SAM" id="SignalP"/>
    </source>
</evidence>
<keyword evidence="2" id="KW-0969">Cilium</keyword>
<name>H3ZGR9_9ALTE</name>
<protein>
    <submittedName>
        <fullName evidence="2">Polar flagellar protein</fullName>
    </submittedName>
</protein>
<dbReference type="InterPro" id="IPR006597">
    <property type="entry name" value="Sel1-like"/>
</dbReference>